<reference evidence="1" key="1">
    <citation type="journal article" date="2007" name="Antimicrob. Agents Chemother.">
        <title>Sequencing and comparative genomic analysis of pK29, a 269-kilobase conjugative plasmid encoding CMY-8 and CTX-M-3 beta-lactamases in Klebsiella pneumoniae.</title>
        <authorList>
            <person name="Chen Y.T."/>
            <person name="Lauderdale T.L."/>
            <person name="Liao T.L."/>
            <person name="Shiau Y.R."/>
            <person name="Shu H.Y."/>
            <person name="Wu K.M."/>
            <person name="Yan J.J."/>
            <person name="Su I.J."/>
            <person name="Tsai S.F."/>
        </authorList>
    </citation>
    <scope>NUCLEOTIDE SEQUENCE</scope>
    <source>
        <strain evidence="1">NK29</strain>
        <plasmid evidence="1">pK29</plasmid>
    </source>
</reference>
<keyword evidence="1" id="KW-0614">Plasmid</keyword>
<reference evidence="1" key="2">
    <citation type="submission" date="2007-01" db="EMBL/GenBank/DDBJ databases">
        <authorList>
            <person name="Chen Y.-T."/>
            <person name="Wu K.-M."/>
            <person name="Liao T.-L."/>
            <person name="Shiau Y.-R."/>
            <person name="Yan J.-J."/>
            <person name="Su I.-J."/>
            <person name="Lauderdale T.-L."/>
            <person name="Tsai S.-F."/>
        </authorList>
    </citation>
    <scope>NUCLEOTIDE SEQUENCE</scope>
    <source>
        <strain evidence="1">NK29</strain>
        <plasmid evidence="1">pK29</plasmid>
    </source>
</reference>
<accession>A7KFU8</accession>
<protein>
    <submittedName>
        <fullName evidence="1">Uncharacterized protein</fullName>
    </submittedName>
</protein>
<dbReference type="AlphaFoldDB" id="A7KFU8"/>
<sequence>MPQKAFVLLVRYLSADQSFDPAAFRRVTYAQRKQLPFLYPLFPARPASIKALVRTTAIWGLSYTNLNHAGLIGGQDSSASKSTLNSASKNSIVAGWLSSDASRVDSSAHSNRRSRVNGKMILPKSVCLKSPPQVFRVLPNEISLRSSRTYELCHLGLQPTFARNGTSSKRGLSTKFCTKRTLIHF</sequence>
<geneLocation type="plasmid" evidence="1">
    <name>pK29</name>
</geneLocation>
<dbReference type="EMBL" id="EF382672">
    <property type="protein sequence ID" value="ABQ02816.1"/>
    <property type="molecule type" value="Genomic_DNA"/>
</dbReference>
<name>A7KFU8_KLEPN</name>
<organism evidence="1">
    <name type="scientific">Klebsiella pneumoniae</name>
    <dbReference type="NCBI Taxonomy" id="573"/>
    <lineage>
        <taxon>Bacteria</taxon>
        <taxon>Pseudomonadati</taxon>
        <taxon>Pseudomonadota</taxon>
        <taxon>Gammaproteobacteria</taxon>
        <taxon>Enterobacterales</taxon>
        <taxon>Enterobacteriaceae</taxon>
        <taxon>Klebsiella/Raoultella group</taxon>
        <taxon>Klebsiella</taxon>
        <taxon>Klebsiella pneumoniae complex</taxon>
    </lineage>
</organism>
<proteinExistence type="predicted"/>
<evidence type="ECO:0000313" key="1">
    <source>
        <dbReference type="EMBL" id="ABQ02816.1"/>
    </source>
</evidence>